<organism evidence="2 3">
    <name type="scientific">Vanilla planifolia</name>
    <name type="common">Vanilla</name>
    <dbReference type="NCBI Taxonomy" id="51239"/>
    <lineage>
        <taxon>Eukaryota</taxon>
        <taxon>Viridiplantae</taxon>
        <taxon>Streptophyta</taxon>
        <taxon>Embryophyta</taxon>
        <taxon>Tracheophyta</taxon>
        <taxon>Spermatophyta</taxon>
        <taxon>Magnoliopsida</taxon>
        <taxon>Liliopsida</taxon>
        <taxon>Asparagales</taxon>
        <taxon>Orchidaceae</taxon>
        <taxon>Vanilloideae</taxon>
        <taxon>Vanilleae</taxon>
        <taxon>Vanilla</taxon>
    </lineage>
</organism>
<feature type="compositionally biased region" description="Basic and acidic residues" evidence="1">
    <location>
        <begin position="95"/>
        <end position="118"/>
    </location>
</feature>
<accession>A0A835RHA4</accession>
<dbReference type="OrthoDB" id="10261433at2759"/>
<comment type="caution">
    <text evidence="2">The sequence shown here is derived from an EMBL/GenBank/DDBJ whole genome shotgun (WGS) entry which is preliminary data.</text>
</comment>
<feature type="compositionally biased region" description="Basic and acidic residues" evidence="1">
    <location>
        <begin position="70"/>
        <end position="88"/>
    </location>
</feature>
<dbReference type="AlphaFoldDB" id="A0A835RHA4"/>
<keyword evidence="3" id="KW-1185">Reference proteome</keyword>
<sequence>MPACDRFFRERTAADLKEGGRGRRRGPAPLTISMRIAPSREAAEANGDLGMPGLCSQEKGIAKEGIGGKGEGDAEAAKEDGESEREGAELDEEEPRCREGRRPSNNGDGDKEASSCRIDNDGFGSISFIQRREILLSLRRRRRVGRRKGTEDGNPRKQPSLQNTILFSRRAKIFRYVFH</sequence>
<name>A0A835RHA4_VANPL</name>
<evidence type="ECO:0000256" key="1">
    <source>
        <dbReference type="SAM" id="MobiDB-lite"/>
    </source>
</evidence>
<dbReference type="EMBL" id="JADCNL010000002">
    <property type="protein sequence ID" value="KAG0492290.1"/>
    <property type="molecule type" value="Genomic_DNA"/>
</dbReference>
<reference evidence="2 3" key="1">
    <citation type="journal article" date="2020" name="Nat. Food">
        <title>A phased Vanilla planifolia genome enables genetic improvement of flavour and production.</title>
        <authorList>
            <person name="Hasing T."/>
            <person name="Tang H."/>
            <person name="Brym M."/>
            <person name="Khazi F."/>
            <person name="Huang T."/>
            <person name="Chambers A.H."/>
        </authorList>
    </citation>
    <scope>NUCLEOTIDE SEQUENCE [LARGE SCALE GENOMIC DNA]</scope>
    <source>
        <tissue evidence="2">Leaf</tissue>
    </source>
</reference>
<evidence type="ECO:0000313" key="3">
    <source>
        <dbReference type="Proteomes" id="UP000636800"/>
    </source>
</evidence>
<gene>
    <name evidence="2" type="ORF">HPP92_005688</name>
</gene>
<dbReference type="Proteomes" id="UP000636800">
    <property type="component" value="Chromosome 2"/>
</dbReference>
<evidence type="ECO:0000313" key="2">
    <source>
        <dbReference type="EMBL" id="KAG0492290.1"/>
    </source>
</evidence>
<protein>
    <submittedName>
        <fullName evidence="2">Uncharacterized protein</fullName>
    </submittedName>
</protein>
<feature type="compositionally biased region" description="Basic and acidic residues" evidence="1">
    <location>
        <begin position="1"/>
        <end position="21"/>
    </location>
</feature>
<proteinExistence type="predicted"/>
<feature type="region of interest" description="Disordered" evidence="1">
    <location>
        <begin position="1"/>
        <end position="118"/>
    </location>
</feature>